<proteinExistence type="predicted"/>
<accession>A0A0E9SVR9</accession>
<protein>
    <submittedName>
        <fullName evidence="1">Uncharacterized protein</fullName>
    </submittedName>
</protein>
<name>A0A0E9SVR9_ANGAN</name>
<dbReference type="EMBL" id="GBXM01041754">
    <property type="protein sequence ID" value="JAH66823.1"/>
    <property type="molecule type" value="Transcribed_RNA"/>
</dbReference>
<dbReference type="EMBL" id="GBXM01063245">
    <property type="protein sequence ID" value="JAH45332.1"/>
    <property type="molecule type" value="Transcribed_RNA"/>
</dbReference>
<organism evidence="1">
    <name type="scientific">Anguilla anguilla</name>
    <name type="common">European freshwater eel</name>
    <name type="synonym">Muraena anguilla</name>
    <dbReference type="NCBI Taxonomy" id="7936"/>
    <lineage>
        <taxon>Eukaryota</taxon>
        <taxon>Metazoa</taxon>
        <taxon>Chordata</taxon>
        <taxon>Craniata</taxon>
        <taxon>Vertebrata</taxon>
        <taxon>Euteleostomi</taxon>
        <taxon>Actinopterygii</taxon>
        <taxon>Neopterygii</taxon>
        <taxon>Teleostei</taxon>
        <taxon>Anguilliformes</taxon>
        <taxon>Anguillidae</taxon>
        <taxon>Anguilla</taxon>
    </lineage>
</organism>
<evidence type="ECO:0000313" key="1">
    <source>
        <dbReference type="EMBL" id="JAH45332.1"/>
    </source>
</evidence>
<sequence length="49" mass="5404">MQITVTQHLSEHYCVPDCSASCSPLYSDFSHSCTVMNYAHLLTTDLGPV</sequence>
<reference evidence="1" key="2">
    <citation type="journal article" date="2015" name="Fish Shellfish Immunol.">
        <title>Early steps in the European eel (Anguilla anguilla)-Vibrio vulnificus interaction in the gills: Role of the RtxA13 toxin.</title>
        <authorList>
            <person name="Callol A."/>
            <person name="Pajuelo D."/>
            <person name="Ebbesson L."/>
            <person name="Teles M."/>
            <person name="MacKenzie S."/>
            <person name="Amaro C."/>
        </authorList>
    </citation>
    <scope>NUCLEOTIDE SEQUENCE</scope>
</reference>
<dbReference type="AlphaFoldDB" id="A0A0E9SVR9"/>
<reference evidence="1" key="1">
    <citation type="submission" date="2014-11" db="EMBL/GenBank/DDBJ databases">
        <authorList>
            <person name="Amaro Gonzalez C."/>
        </authorList>
    </citation>
    <scope>NUCLEOTIDE SEQUENCE</scope>
</reference>